<name>A6EY96_9GAMM</name>
<evidence type="ECO:0000313" key="2">
    <source>
        <dbReference type="Proteomes" id="UP000005856"/>
    </source>
</evidence>
<organism evidence="1 2">
    <name type="scientific">Marinobacter algicola DG893</name>
    <dbReference type="NCBI Taxonomy" id="443152"/>
    <lineage>
        <taxon>Bacteria</taxon>
        <taxon>Pseudomonadati</taxon>
        <taxon>Pseudomonadota</taxon>
        <taxon>Gammaproteobacteria</taxon>
        <taxon>Pseudomonadales</taxon>
        <taxon>Marinobacteraceae</taxon>
        <taxon>Marinobacter</taxon>
    </lineage>
</organism>
<accession>A6EY96</accession>
<comment type="caution">
    <text evidence="1">The sequence shown here is derived from an EMBL/GenBank/DDBJ whole genome shotgun (WGS) entry which is preliminary data.</text>
</comment>
<evidence type="ECO:0000313" key="1">
    <source>
        <dbReference type="EMBL" id="EDM48504.1"/>
    </source>
</evidence>
<dbReference type="EMBL" id="ABCP01000006">
    <property type="protein sequence ID" value="EDM48504.1"/>
    <property type="molecule type" value="Genomic_DNA"/>
</dbReference>
<keyword evidence="2" id="KW-1185">Reference proteome</keyword>
<proteinExistence type="predicted"/>
<reference evidence="1 2" key="1">
    <citation type="submission" date="2007-06" db="EMBL/GenBank/DDBJ databases">
        <authorList>
            <person name="Green D."/>
            <person name="Ferriera S."/>
            <person name="Johnson J."/>
            <person name="Kravitz S."/>
            <person name="Beeson K."/>
            <person name="Sutton G."/>
            <person name="Rogers Y.-H."/>
            <person name="Friedman R."/>
            <person name="Frazier M."/>
            <person name="Venter J.C."/>
        </authorList>
    </citation>
    <scope>NUCLEOTIDE SEQUENCE [LARGE SCALE GENOMIC DNA]</scope>
    <source>
        <strain evidence="1 2">DG893</strain>
    </source>
</reference>
<sequence length="26" mass="2936">MFYGIAGDLPLTETAMPPVKKDNWLK</sequence>
<gene>
    <name evidence="1" type="ORF">MDG893_18217</name>
</gene>
<dbReference type="AlphaFoldDB" id="A6EY96"/>
<protein>
    <submittedName>
        <fullName evidence="1">Uncharacterized protein</fullName>
    </submittedName>
</protein>
<dbReference type="Proteomes" id="UP000005856">
    <property type="component" value="Unassembled WGS sequence"/>
</dbReference>